<proteinExistence type="predicted"/>
<evidence type="ECO:0000313" key="1">
    <source>
        <dbReference type="EMBL" id="QJT22707.1"/>
    </source>
</evidence>
<name>A0A6M4YBR0_AERME</name>
<dbReference type="AlphaFoldDB" id="A0A6M4YBR0"/>
<evidence type="ECO:0000313" key="2">
    <source>
        <dbReference type="Proteomes" id="UP000501427"/>
    </source>
</evidence>
<gene>
    <name evidence="1" type="ORF">E4184_15665</name>
</gene>
<evidence type="ECO:0008006" key="3">
    <source>
        <dbReference type="Google" id="ProtNLM"/>
    </source>
</evidence>
<sequence>MNYNRPTFSDIPAGELKPGSCNLAQLHTNERGSAQRSPLPAHLPNPFISKPRHCSKHPALPQFYRAAFRYLSENVRGSRIYLAAAKSAAGRRNPELNSAPTHALAWFFVGARPPFSWALLTYPVGGPCCVMVARAGQPRGWPVSSGFAGIPTPARATAMSVGTLVGSENLSNSEAAIMATIPTLAVSKTFTFLIAPRPCRLAELRRIRTVSTVAHTEAEARAHLAGLPLVFLSRTPSKGVAA</sequence>
<dbReference type="RefSeq" id="WP_128273313.1">
    <property type="nucleotide sequence ID" value="NZ_CAWPJG010000001.1"/>
</dbReference>
<dbReference type="Pfam" id="PF10554">
    <property type="entry name" value="Phage_ASH"/>
    <property type="match status" value="1"/>
</dbReference>
<dbReference type="InterPro" id="IPR018880">
    <property type="entry name" value="Phage_P4_Ash"/>
</dbReference>
<accession>A0A6M4YBR0</accession>
<dbReference type="EMBL" id="CP038441">
    <property type="protein sequence ID" value="QJT22707.1"/>
    <property type="molecule type" value="Genomic_DNA"/>
</dbReference>
<dbReference type="Proteomes" id="UP000501427">
    <property type="component" value="Chromosome"/>
</dbReference>
<reference evidence="1 2" key="1">
    <citation type="submission" date="2019-03" db="EMBL/GenBank/DDBJ databases">
        <title>Novel transposon Tn6433 accelerates the dissemination of tet(E) in Aeromonas from aerobic biofilm under oxytetracycline stress.</title>
        <authorList>
            <person name="Shi Y."/>
            <person name="Tian Z."/>
            <person name="Zhang Y."/>
            <person name="Zhang H."/>
            <person name="Yang M."/>
        </authorList>
    </citation>
    <scope>NUCLEOTIDE SEQUENCE [LARGE SCALE GENOMIC DNA]</scope>
    <source>
        <strain evidence="1 2">T0.1-19</strain>
    </source>
</reference>
<protein>
    <recommendedName>
        <fullName evidence="3">Host cell division inhibitor Icd-like protein</fullName>
    </recommendedName>
</protein>
<organism evidence="1 2">
    <name type="scientific">Aeromonas media</name>
    <dbReference type="NCBI Taxonomy" id="651"/>
    <lineage>
        <taxon>Bacteria</taxon>
        <taxon>Pseudomonadati</taxon>
        <taxon>Pseudomonadota</taxon>
        <taxon>Gammaproteobacteria</taxon>
        <taxon>Aeromonadales</taxon>
        <taxon>Aeromonadaceae</taxon>
        <taxon>Aeromonas</taxon>
    </lineage>
</organism>